<dbReference type="EMBL" id="LN890550">
    <property type="protein sequence ID" value="CUS24950.1"/>
    <property type="molecule type" value="Genomic_DNA"/>
</dbReference>
<keyword evidence="1" id="KW-0812">Transmembrane</keyword>
<organism evidence="2 3">
    <name type="scientific">Lachancea quebecensis</name>
    <dbReference type="NCBI Taxonomy" id="1654605"/>
    <lineage>
        <taxon>Eukaryota</taxon>
        <taxon>Fungi</taxon>
        <taxon>Dikarya</taxon>
        <taxon>Ascomycota</taxon>
        <taxon>Saccharomycotina</taxon>
        <taxon>Saccharomycetes</taxon>
        <taxon>Saccharomycetales</taxon>
        <taxon>Saccharomycetaceae</taxon>
        <taxon>Lachancea</taxon>
    </lineage>
</organism>
<proteinExistence type="predicted"/>
<evidence type="ECO:0000313" key="3">
    <source>
        <dbReference type="Proteomes" id="UP000236544"/>
    </source>
</evidence>
<feature type="transmembrane region" description="Helical" evidence="1">
    <location>
        <begin position="12"/>
        <end position="28"/>
    </location>
</feature>
<evidence type="ECO:0000313" key="2">
    <source>
        <dbReference type="EMBL" id="CUS24950.1"/>
    </source>
</evidence>
<protein>
    <submittedName>
        <fullName evidence="2">LAQU0S22e00826g1_1</fullName>
    </submittedName>
</protein>
<keyword evidence="3" id="KW-1185">Reference proteome</keyword>
<gene>
    <name evidence="2" type="ORF">LAQU0_S22e00826g</name>
</gene>
<keyword evidence="1" id="KW-1133">Transmembrane helix</keyword>
<keyword evidence="1" id="KW-0472">Membrane</keyword>
<reference evidence="3" key="1">
    <citation type="submission" date="2015-10" db="EMBL/GenBank/DDBJ databases">
        <authorList>
            <person name="Devillers H."/>
        </authorList>
    </citation>
    <scope>NUCLEOTIDE SEQUENCE [LARGE SCALE GENOMIC DNA]</scope>
</reference>
<evidence type="ECO:0000256" key="1">
    <source>
        <dbReference type="SAM" id="Phobius"/>
    </source>
</evidence>
<dbReference type="OrthoDB" id="4035759at2759"/>
<dbReference type="Proteomes" id="UP000236544">
    <property type="component" value="Unassembled WGS sequence"/>
</dbReference>
<name>A0A0P1KXB7_9SACH</name>
<accession>A0A0P1KXB7</accession>
<dbReference type="AlphaFoldDB" id="A0A0P1KXB7"/>
<sequence>MHNRSILQNSLLFGAPVALIAGILSQLMPSAEWLLGHGQVGELSLAAPTTVELENVVHTCHCVKQVLGWHEVFVFLRNELLRVNPQVALLVFNLLLILLQMLSSRRLPTAPSGDTIATDLEGEDDETSKLMSFVPRYDSRERALLQFQKLKTKPLNFKYGCENSCSMRDSTADAASLEELLRRYSSKGESPDVNAAKLKKGLLSEASVSTQTSAIDLPTVAIAPQLTNSIVRSHCTSRASSFSRRELKNCPVGTPDSQSMIFHQPSPAKSSVLSTEVTQEQVYSQPFIY</sequence>